<keyword evidence="2" id="KW-0479">Metal-binding</keyword>
<feature type="domain" description="C2H2-type" evidence="9">
    <location>
        <begin position="205"/>
        <end position="232"/>
    </location>
</feature>
<feature type="domain" description="C2H2-type" evidence="9">
    <location>
        <begin position="266"/>
        <end position="293"/>
    </location>
</feature>
<evidence type="ECO:0000313" key="11">
    <source>
        <dbReference type="Proteomes" id="UP000198287"/>
    </source>
</evidence>
<sequence length="471" mass="53394">MEAAPPLGWNITPFEYFESRWWEAAMTVFFKMPLLLDGGGNGVPCDENWIPLGTRLCPSIRKAVDVIIRYDELVDIFHDIHSNEPMNEIHVAARYGGIEAVRDYAWACAGSVDEVATCNCIAGERSHEWGIRAPHTPHVIPPHLIPHIACPHNSYPHISCPPHPPETDLHLPPSHHEACYICGEKFPTKKDLASHRKTHLGQRPFSCDTCPATFSGWTTCEMHKLRHTPEWPELEKDAKKLSELKRKFALERVHWRMKFYKAPKIYPCPHCEKTFTWPVYLRKHVRAHSTEKPHVCPTCASAYKHISQLREHTARATCSKVILTKFSRGLQCDLCPVRVKTERGLKSHRRNAHGIYIPRRVKPSYPCPKCPHVSSAPSKFKEHENMHAGVKPYPCEAHCGLAFTLSATNNIKDTQVYQKLQTGINLNLPLRTLSTPACLGMHYNSTGCCRTCRGGKCAKGQVEIDFRTKSS</sequence>
<dbReference type="SMART" id="SM00355">
    <property type="entry name" value="ZnF_C2H2"/>
    <property type="match status" value="6"/>
</dbReference>
<dbReference type="PANTHER" id="PTHR24399:SF70">
    <property type="entry name" value="C2H2-TYPE DOMAIN-CONTAINING PROTEIN"/>
    <property type="match status" value="1"/>
</dbReference>
<evidence type="ECO:0000256" key="1">
    <source>
        <dbReference type="ARBA" id="ARBA00004123"/>
    </source>
</evidence>
<gene>
    <name evidence="10" type="ORF">Fcan01_11229</name>
</gene>
<accession>A0A226E906</accession>
<dbReference type="STRING" id="158441.A0A226E906"/>
<dbReference type="PANTHER" id="PTHR24399">
    <property type="entry name" value="ZINC FINGER AND BTB DOMAIN-CONTAINING"/>
    <property type="match status" value="1"/>
</dbReference>
<evidence type="ECO:0000256" key="3">
    <source>
        <dbReference type="ARBA" id="ARBA00022737"/>
    </source>
</evidence>
<comment type="caution">
    <text evidence="10">The sequence shown here is derived from an EMBL/GenBank/DDBJ whole genome shotgun (WGS) entry which is preliminary data.</text>
</comment>
<dbReference type="Gene3D" id="3.30.160.60">
    <property type="entry name" value="Classic Zinc Finger"/>
    <property type="match status" value="4"/>
</dbReference>
<dbReference type="GO" id="GO:0001227">
    <property type="term" value="F:DNA-binding transcription repressor activity, RNA polymerase II-specific"/>
    <property type="evidence" value="ECO:0007669"/>
    <property type="project" value="TreeGrafter"/>
</dbReference>
<feature type="domain" description="C2H2-type" evidence="9">
    <location>
        <begin position="177"/>
        <end position="204"/>
    </location>
</feature>
<dbReference type="GO" id="GO:0000978">
    <property type="term" value="F:RNA polymerase II cis-regulatory region sequence-specific DNA binding"/>
    <property type="evidence" value="ECO:0007669"/>
    <property type="project" value="TreeGrafter"/>
</dbReference>
<reference evidence="10 11" key="1">
    <citation type="submission" date="2015-12" db="EMBL/GenBank/DDBJ databases">
        <title>The genome of Folsomia candida.</title>
        <authorList>
            <person name="Faddeeva A."/>
            <person name="Derks M.F."/>
            <person name="Anvar Y."/>
            <person name="Smit S."/>
            <person name="Van Straalen N."/>
            <person name="Roelofs D."/>
        </authorList>
    </citation>
    <scope>NUCLEOTIDE SEQUENCE [LARGE SCALE GENOMIC DNA]</scope>
    <source>
        <strain evidence="10 11">VU population</strain>
        <tissue evidence="10">Whole body</tissue>
    </source>
</reference>
<dbReference type="InterPro" id="IPR013087">
    <property type="entry name" value="Znf_C2H2_type"/>
</dbReference>
<keyword evidence="4" id="KW-0862">Zinc</keyword>
<dbReference type="GO" id="GO:0008270">
    <property type="term" value="F:zinc ion binding"/>
    <property type="evidence" value="ECO:0007669"/>
    <property type="project" value="UniProtKB-KW"/>
</dbReference>
<keyword evidence="3" id="KW-0677">Repeat</keyword>
<dbReference type="Pfam" id="PF00096">
    <property type="entry name" value="zf-C2H2"/>
    <property type="match status" value="2"/>
</dbReference>
<keyword evidence="11" id="KW-1185">Reference proteome</keyword>
<evidence type="ECO:0000259" key="9">
    <source>
        <dbReference type="PROSITE" id="PS50157"/>
    </source>
</evidence>
<comment type="subcellular location">
    <subcellularLocation>
        <location evidence="1">Nucleus</location>
    </subcellularLocation>
</comment>
<evidence type="ECO:0000256" key="7">
    <source>
        <dbReference type="ARBA" id="ARBA00023242"/>
    </source>
</evidence>
<dbReference type="EMBL" id="LNIX01000005">
    <property type="protein sequence ID" value="OXA54072.1"/>
    <property type="molecule type" value="Genomic_DNA"/>
</dbReference>
<dbReference type="InterPro" id="IPR036236">
    <property type="entry name" value="Znf_C2H2_sf"/>
</dbReference>
<evidence type="ECO:0000256" key="2">
    <source>
        <dbReference type="ARBA" id="ARBA00022723"/>
    </source>
</evidence>
<dbReference type="AlphaFoldDB" id="A0A226E906"/>
<dbReference type="GO" id="GO:0005654">
    <property type="term" value="C:nucleoplasm"/>
    <property type="evidence" value="ECO:0007669"/>
    <property type="project" value="TreeGrafter"/>
</dbReference>
<evidence type="ECO:0000256" key="8">
    <source>
        <dbReference type="PROSITE-ProRule" id="PRU00042"/>
    </source>
</evidence>
<keyword evidence="7" id="KW-0539">Nucleus</keyword>
<evidence type="ECO:0000256" key="5">
    <source>
        <dbReference type="ARBA" id="ARBA00023015"/>
    </source>
</evidence>
<dbReference type="PROSITE" id="PS00028">
    <property type="entry name" value="ZINC_FINGER_C2H2_1"/>
    <property type="match status" value="4"/>
</dbReference>
<name>A0A226E906_FOLCA</name>
<organism evidence="10 11">
    <name type="scientific">Folsomia candida</name>
    <name type="common">Springtail</name>
    <dbReference type="NCBI Taxonomy" id="158441"/>
    <lineage>
        <taxon>Eukaryota</taxon>
        <taxon>Metazoa</taxon>
        <taxon>Ecdysozoa</taxon>
        <taxon>Arthropoda</taxon>
        <taxon>Hexapoda</taxon>
        <taxon>Collembola</taxon>
        <taxon>Entomobryomorpha</taxon>
        <taxon>Isotomoidea</taxon>
        <taxon>Isotomidae</taxon>
        <taxon>Proisotominae</taxon>
        <taxon>Folsomia</taxon>
    </lineage>
</organism>
<protein>
    <recommendedName>
        <fullName evidence="9">C2H2-type domain-containing protein</fullName>
    </recommendedName>
</protein>
<feature type="domain" description="C2H2-type" evidence="9">
    <location>
        <begin position="365"/>
        <end position="392"/>
    </location>
</feature>
<keyword evidence="6" id="KW-0804">Transcription</keyword>
<dbReference type="PROSITE" id="PS50157">
    <property type="entry name" value="ZINC_FINGER_C2H2_2"/>
    <property type="match status" value="4"/>
</dbReference>
<keyword evidence="5" id="KW-0805">Transcription regulation</keyword>
<keyword evidence="8" id="KW-0863">Zinc-finger</keyword>
<evidence type="ECO:0000256" key="4">
    <source>
        <dbReference type="ARBA" id="ARBA00022833"/>
    </source>
</evidence>
<dbReference type="SUPFAM" id="SSF57667">
    <property type="entry name" value="beta-beta-alpha zinc fingers"/>
    <property type="match status" value="3"/>
</dbReference>
<proteinExistence type="predicted"/>
<dbReference type="OrthoDB" id="3565419at2759"/>
<evidence type="ECO:0000256" key="6">
    <source>
        <dbReference type="ARBA" id="ARBA00023163"/>
    </source>
</evidence>
<dbReference type="Proteomes" id="UP000198287">
    <property type="component" value="Unassembled WGS sequence"/>
</dbReference>
<evidence type="ECO:0000313" key="10">
    <source>
        <dbReference type="EMBL" id="OXA54072.1"/>
    </source>
</evidence>